<accession>A0A8J5Q3P3</accession>
<sequence>MSLRASVQLLQPPRLGRLLCTRDLEVIFLCDGWSHKPMLEVSCLETALLTGMKELPSPDFGGPSSISQDEGASTAVTGSFVS</sequence>
<dbReference type="EMBL" id="JAELUR010000004">
    <property type="protein sequence ID" value="KAG7433427.1"/>
    <property type="molecule type" value="Genomic_DNA"/>
</dbReference>
<gene>
    <name evidence="2" type="ORF">Forpi1262_v006055</name>
</gene>
<feature type="compositionally biased region" description="Polar residues" evidence="1">
    <location>
        <begin position="64"/>
        <end position="82"/>
    </location>
</feature>
<evidence type="ECO:0000256" key="1">
    <source>
        <dbReference type="SAM" id="MobiDB-lite"/>
    </source>
</evidence>
<dbReference type="Proteomes" id="UP000693942">
    <property type="component" value="Unassembled WGS sequence"/>
</dbReference>
<reference evidence="2" key="1">
    <citation type="submission" date="2021-04" db="EMBL/GenBank/DDBJ databases">
        <title>First draft genome resource for Brassicaceae pathogens Fusarium oxysporum f. sp. raphani and Fusarium oxysporum f. sp. rapae.</title>
        <authorList>
            <person name="Asai S."/>
        </authorList>
    </citation>
    <scope>NUCLEOTIDE SEQUENCE</scope>
    <source>
        <strain evidence="2">Tf1262</strain>
    </source>
</reference>
<evidence type="ECO:0000313" key="3">
    <source>
        <dbReference type="Proteomes" id="UP000693942"/>
    </source>
</evidence>
<organism evidence="2 3">
    <name type="scientific">Fusarium oxysporum f. sp. raphani</name>
    <dbReference type="NCBI Taxonomy" id="96318"/>
    <lineage>
        <taxon>Eukaryota</taxon>
        <taxon>Fungi</taxon>
        <taxon>Dikarya</taxon>
        <taxon>Ascomycota</taxon>
        <taxon>Pezizomycotina</taxon>
        <taxon>Sordariomycetes</taxon>
        <taxon>Hypocreomycetidae</taxon>
        <taxon>Hypocreales</taxon>
        <taxon>Nectriaceae</taxon>
        <taxon>Fusarium</taxon>
        <taxon>Fusarium oxysporum species complex</taxon>
    </lineage>
</organism>
<protein>
    <submittedName>
        <fullName evidence="2">Uncharacterized protein</fullName>
    </submittedName>
</protein>
<evidence type="ECO:0000313" key="2">
    <source>
        <dbReference type="EMBL" id="KAG7433427.1"/>
    </source>
</evidence>
<proteinExistence type="predicted"/>
<name>A0A8J5Q3P3_FUSOX</name>
<comment type="caution">
    <text evidence="2">The sequence shown here is derived from an EMBL/GenBank/DDBJ whole genome shotgun (WGS) entry which is preliminary data.</text>
</comment>
<feature type="region of interest" description="Disordered" evidence="1">
    <location>
        <begin position="59"/>
        <end position="82"/>
    </location>
</feature>
<dbReference type="AlphaFoldDB" id="A0A8J5Q3P3"/>